<keyword evidence="3" id="KW-0720">Serine protease</keyword>
<dbReference type="CDD" id="cd00190">
    <property type="entry name" value="Tryp_SPc"/>
    <property type="match status" value="1"/>
</dbReference>
<dbReference type="PANTHER" id="PTHR24252">
    <property type="entry name" value="ACROSIN-RELATED"/>
    <property type="match status" value="1"/>
</dbReference>
<dbReference type="PROSITE" id="PS50240">
    <property type="entry name" value="TRYPSIN_DOM"/>
    <property type="match status" value="1"/>
</dbReference>
<comment type="similarity">
    <text evidence="5">Belongs to the peptidase S1 family. CLIP subfamily.</text>
</comment>
<keyword evidence="1 7" id="KW-0645">Protease</keyword>
<feature type="non-terminal residue" evidence="7">
    <location>
        <position position="194"/>
    </location>
</feature>
<dbReference type="OrthoDB" id="546450at2759"/>
<keyword evidence="4" id="KW-1015">Disulfide bond</keyword>
<evidence type="ECO:0000256" key="2">
    <source>
        <dbReference type="ARBA" id="ARBA00022801"/>
    </source>
</evidence>
<evidence type="ECO:0000313" key="7">
    <source>
        <dbReference type="EMBL" id="NXC51048.1"/>
    </source>
</evidence>
<evidence type="ECO:0000256" key="3">
    <source>
        <dbReference type="ARBA" id="ARBA00022825"/>
    </source>
</evidence>
<sequence>GEFPWQVSIQSDGRHICGGTIISARWILTATHCFTKGVPSDLTVLIGVVDLDLPLEEHKPDRLILRKDFNRMTMKHDIALIMLSSPINFSDEKVPVCFPFMYDIGSWQQCWFAGWGTSSAASVASASHLLQKVQVKLISREQCLQQVSRLPENMLCAEMKRGGNADCQVDGGGPLVCSYWNTMKWFQIGIVSWG</sequence>
<dbReference type="SMART" id="SM00020">
    <property type="entry name" value="Tryp_SPc"/>
    <property type="match status" value="1"/>
</dbReference>
<evidence type="ECO:0000256" key="4">
    <source>
        <dbReference type="ARBA" id="ARBA00023157"/>
    </source>
</evidence>
<dbReference type="InterPro" id="IPR001254">
    <property type="entry name" value="Trypsin_dom"/>
</dbReference>
<evidence type="ECO:0000256" key="1">
    <source>
        <dbReference type="ARBA" id="ARBA00022670"/>
    </source>
</evidence>
<dbReference type="EMBL" id="WBMW01006306">
    <property type="protein sequence ID" value="NXC51048.1"/>
    <property type="molecule type" value="Genomic_DNA"/>
</dbReference>
<dbReference type="GO" id="GO:0004252">
    <property type="term" value="F:serine-type endopeptidase activity"/>
    <property type="evidence" value="ECO:0007669"/>
    <property type="project" value="InterPro"/>
</dbReference>
<dbReference type="Pfam" id="PF00089">
    <property type="entry name" value="Trypsin"/>
    <property type="match status" value="1"/>
</dbReference>
<keyword evidence="2" id="KW-0378">Hydrolase</keyword>
<comment type="caution">
    <text evidence="7">The sequence shown here is derived from an EMBL/GenBank/DDBJ whole genome shotgun (WGS) entry which is preliminary data.</text>
</comment>
<dbReference type="PROSITE" id="PS00134">
    <property type="entry name" value="TRYPSIN_HIS"/>
    <property type="match status" value="1"/>
</dbReference>
<organism evidence="7 8">
    <name type="scientific">Penelope pileata</name>
    <dbReference type="NCBI Taxonomy" id="1118817"/>
    <lineage>
        <taxon>Eukaryota</taxon>
        <taxon>Metazoa</taxon>
        <taxon>Chordata</taxon>
        <taxon>Craniata</taxon>
        <taxon>Vertebrata</taxon>
        <taxon>Euteleostomi</taxon>
        <taxon>Archelosauria</taxon>
        <taxon>Archosauria</taxon>
        <taxon>Dinosauria</taxon>
        <taxon>Saurischia</taxon>
        <taxon>Theropoda</taxon>
        <taxon>Coelurosauria</taxon>
        <taxon>Aves</taxon>
        <taxon>Neognathae</taxon>
        <taxon>Galloanserae</taxon>
        <taxon>Galliformes</taxon>
        <taxon>Cracidae</taxon>
        <taxon>Penelope</taxon>
    </lineage>
</organism>
<dbReference type="SUPFAM" id="SSF50494">
    <property type="entry name" value="Trypsin-like serine proteases"/>
    <property type="match status" value="1"/>
</dbReference>
<dbReference type="Proteomes" id="UP000613066">
    <property type="component" value="Unassembled WGS sequence"/>
</dbReference>
<evidence type="ECO:0000313" key="8">
    <source>
        <dbReference type="Proteomes" id="UP000613066"/>
    </source>
</evidence>
<reference evidence="7" key="1">
    <citation type="submission" date="2019-09" db="EMBL/GenBank/DDBJ databases">
        <title>Bird 10,000 Genomes (B10K) Project - Family phase.</title>
        <authorList>
            <person name="Zhang G."/>
        </authorList>
    </citation>
    <scope>NUCLEOTIDE SEQUENCE</scope>
    <source>
        <strain evidence="7">B10K-DU-001-08</strain>
        <tissue evidence="7">Muscle</tissue>
    </source>
</reference>
<dbReference type="PANTHER" id="PTHR24252:SF7">
    <property type="entry name" value="HYALIN"/>
    <property type="match status" value="1"/>
</dbReference>
<dbReference type="PRINTS" id="PR00722">
    <property type="entry name" value="CHYMOTRYPSIN"/>
</dbReference>
<dbReference type="FunFam" id="2.40.10.10:FF:000002">
    <property type="entry name" value="Transmembrane protease serine"/>
    <property type="match status" value="1"/>
</dbReference>
<dbReference type="GO" id="GO:0006508">
    <property type="term" value="P:proteolysis"/>
    <property type="evidence" value="ECO:0007669"/>
    <property type="project" value="UniProtKB-KW"/>
</dbReference>
<dbReference type="InterPro" id="IPR018114">
    <property type="entry name" value="TRYPSIN_HIS"/>
</dbReference>
<protein>
    <submittedName>
        <fullName evidence="7">PRS55 protease</fullName>
    </submittedName>
</protein>
<dbReference type="InterPro" id="IPR001314">
    <property type="entry name" value="Peptidase_S1A"/>
</dbReference>
<keyword evidence="8" id="KW-1185">Reference proteome</keyword>
<evidence type="ECO:0000256" key="5">
    <source>
        <dbReference type="ARBA" id="ARBA00024195"/>
    </source>
</evidence>
<dbReference type="Gene3D" id="2.40.10.10">
    <property type="entry name" value="Trypsin-like serine proteases"/>
    <property type="match status" value="1"/>
</dbReference>
<dbReference type="InterPro" id="IPR043504">
    <property type="entry name" value="Peptidase_S1_PA_chymotrypsin"/>
</dbReference>
<gene>
    <name evidence="7" type="primary">Prss55</name>
    <name evidence="7" type="ORF">PENPIL_R05982</name>
</gene>
<feature type="non-terminal residue" evidence="7">
    <location>
        <position position="1"/>
    </location>
</feature>
<name>A0A851PC99_9GALL</name>
<dbReference type="AlphaFoldDB" id="A0A851PC99"/>
<accession>A0A851PC99</accession>
<feature type="domain" description="Peptidase S1" evidence="6">
    <location>
        <begin position="1"/>
        <end position="194"/>
    </location>
</feature>
<proteinExistence type="inferred from homology"/>
<evidence type="ECO:0000259" key="6">
    <source>
        <dbReference type="PROSITE" id="PS50240"/>
    </source>
</evidence>
<dbReference type="InterPro" id="IPR009003">
    <property type="entry name" value="Peptidase_S1_PA"/>
</dbReference>